<dbReference type="SUPFAM" id="SSF55729">
    <property type="entry name" value="Acyl-CoA N-acyltransferases (Nat)"/>
    <property type="match status" value="1"/>
</dbReference>
<dbReference type="CDD" id="cd04301">
    <property type="entry name" value="NAT_SF"/>
    <property type="match status" value="1"/>
</dbReference>
<evidence type="ECO:0000313" key="4">
    <source>
        <dbReference type="EMBL" id="AHW58752.1"/>
    </source>
</evidence>
<sequence>MKAHDIKIREVKSDDIHLVQEIGKKTFKETFEASNSTENMQEYLDNSFSISKLETELSDHNSAFYFALTDEKVVGYLKVNWGESQTENSDKNALEIERIYVLKEFHGKKVGQILYEKAIEISEQKGVEFIWLGVWEENPRAIHFYKKNGFTEFDKHVFQLGDDKQTDIMMKRPINYD</sequence>
<dbReference type="Proteomes" id="UP000181981">
    <property type="component" value="Unassembled WGS sequence"/>
</dbReference>
<dbReference type="RefSeq" id="WP_038554948.1">
    <property type="nucleotide sequence ID" value="NZ_FOHT01000046.1"/>
</dbReference>
<dbReference type="PANTHER" id="PTHR42919:SF8">
    <property type="entry name" value="N-ALPHA-ACETYLTRANSFERASE 50"/>
    <property type="match status" value="1"/>
</dbReference>
<keyword evidence="2" id="KW-0012">Acyltransferase</keyword>
<evidence type="ECO:0000259" key="3">
    <source>
        <dbReference type="PROSITE" id="PS51186"/>
    </source>
</evidence>
<dbReference type="STRING" id="1168034.FH5T_01960"/>
<dbReference type="Gene3D" id="3.40.630.30">
    <property type="match status" value="1"/>
</dbReference>
<dbReference type="EMBL" id="CP007451">
    <property type="protein sequence ID" value="AHW58752.1"/>
    <property type="molecule type" value="Genomic_DNA"/>
</dbReference>
<dbReference type="GO" id="GO:0016747">
    <property type="term" value="F:acyltransferase activity, transferring groups other than amino-acyl groups"/>
    <property type="evidence" value="ECO:0007669"/>
    <property type="project" value="InterPro"/>
</dbReference>
<dbReference type="AlphaFoldDB" id="X5DEG6"/>
<dbReference type="PANTHER" id="PTHR42919">
    <property type="entry name" value="N-ALPHA-ACETYLTRANSFERASE"/>
    <property type="match status" value="1"/>
</dbReference>
<evidence type="ECO:0000313" key="5">
    <source>
        <dbReference type="EMBL" id="SEU10829.1"/>
    </source>
</evidence>
<reference evidence="4 6" key="1">
    <citation type="submission" date="2014-03" db="EMBL/GenBank/DDBJ databases">
        <title>Complete genome sequence of a deeply braunched marine Bacteroidia bacterium Draconibacterium orientale type strain FH5T.</title>
        <authorList>
            <person name="Li X."/>
            <person name="Wang X."/>
            <person name="Xie Z."/>
            <person name="Du Z."/>
            <person name="Chen G."/>
        </authorList>
    </citation>
    <scope>NUCLEOTIDE SEQUENCE [LARGE SCALE GENOMIC DNA]</scope>
    <source>
        <strain evidence="4 6">FH5</strain>
    </source>
</reference>
<dbReference type="InterPro" id="IPR051556">
    <property type="entry name" value="N-term/lysine_N-AcTrnsfr"/>
</dbReference>
<evidence type="ECO:0000256" key="1">
    <source>
        <dbReference type="ARBA" id="ARBA00022679"/>
    </source>
</evidence>
<evidence type="ECO:0000313" key="6">
    <source>
        <dbReference type="Proteomes" id="UP000023772"/>
    </source>
</evidence>
<dbReference type="KEGG" id="dori:FH5T_01960"/>
<dbReference type="Proteomes" id="UP000023772">
    <property type="component" value="Chromosome"/>
</dbReference>
<protein>
    <submittedName>
        <fullName evidence="4">GNAT family acetyltransferase</fullName>
    </submittedName>
</protein>
<dbReference type="EMBL" id="FOHT01000046">
    <property type="protein sequence ID" value="SEU10829.1"/>
    <property type="molecule type" value="Genomic_DNA"/>
</dbReference>
<feature type="domain" description="N-acetyltransferase" evidence="3">
    <location>
        <begin position="6"/>
        <end position="175"/>
    </location>
</feature>
<organism evidence="5 7">
    <name type="scientific">Draconibacterium orientale</name>
    <dbReference type="NCBI Taxonomy" id="1168034"/>
    <lineage>
        <taxon>Bacteria</taxon>
        <taxon>Pseudomonadati</taxon>
        <taxon>Bacteroidota</taxon>
        <taxon>Bacteroidia</taxon>
        <taxon>Marinilabiliales</taxon>
        <taxon>Prolixibacteraceae</taxon>
        <taxon>Draconibacterium</taxon>
    </lineage>
</organism>
<dbReference type="InterPro" id="IPR000182">
    <property type="entry name" value="GNAT_dom"/>
</dbReference>
<accession>X5DEG6</accession>
<gene>
    <name evidence="4" type="ORF">FH5T_01960</name>
    <name evidence="5" type="ORF">SAMN05444285_1464</name>
</gene>
<reference evidence="5 7" key="2">
    <citation type="submission" date="2016-10" db="EMBL/GenBank/DDBJ databases">
        <authorList>
            <person name="de Groot N.N."/>
        </authorList>
    </citation>
    <scope>NUCLEOTIDE SEQUENCE [LARGE SCALE GENOMIC DNA]</scope>
    <source>
        <strain evidence="5 7">DSM 25947</strain>
    </source>
</reference>
<dbReference type="HOGENOM" id="CLU_013985_18_0_10"/>
<dbReference type="InterPro" id="IPR016181">
    <property type="entry name" value="Acyl_CoA_acyltransferase"/>
</dbReference>
<dbReference type="OrthoDB" id="9800604at2"/>
<proteinExistence type="predicted"/>
<dbReference type="eggNOG" id="COG0456">
    <property type="taxonomic scope" value="Bacteria"/>
</dbReference>
<dbReference type="Pfam" id="PF00583">
    <property type="entry name" value="Acetyltransf_1"/>
    <property type="match status" value="1"/>
</dbReference>
<evidence type="ECO:0000256" key="2">
    <source>
        <dbReference type="ARBA" id="ARBA00023315"/>
    </source>
</evidence>
<dbReference type="PROSITE" id="PS51186">
    <property type="entry name" value="GNAT"/>
    <property type="match status" value="1"/>
</dbReference>
<name>X5DEG6_9BACT</name>
<evidence type="ECO:0000313" key="7">
    <source>
        <dbReference type="Proteomes" id="UP000181981"/>
    </source>
</evidence>
<keyword evidence="1" id="KW-0808">Transferase</keyword>
<keyword evidence="6" id="KW-1185">Reference proteome</keyword>